<dbReference type="AlphaFoldDB" id="A0A1I2NG71"/>
<proteinExistence type="predicted"/>
<dbReference type="OrthoDB" id="826425at2"/>
<evidence type="ECO:0000313" key="2">
    <source>
        <dbReference type="Proteomes" id="UP000199642"/>
    </source>
</evidence>
<gene>
    <name evidence="1" type="ORF">SAMN04487988_1016</name>
</gene>
<protein>
    <submittedName>
        <fullName evidence="1">Uncharacterized protein</fullName>
    </submittedName>
</protein>
<dbReference type="STRING" id="435880.SAMN04487988_1016"/>
<dbReference type="RefSeq" id="WP_092788204.1">
    <property type="nucleotide sequence ID" value="NZ_FOPC01000001.1"/>
</dbReference>
<keyword evidence="2" id="KW-1185">Reference proteome</keyword>
<accession>A0A1I2NG71</accession>
<organism evidence="1 2">
    <name type="scientific">Algoriphagus hitonicola</name>
    <dbReference type="NCBI Taxonomy" id="435880"/>
    <lineage>
        <taxon>Bacteria</taxon>
        <taxon>Pseudomonadati</taxon>
        <taxon>Bacteroidota</taxon>
        <taxon>Cytophagia</taxon>
        <taxon>Cytophagales</taxon>
        <taxon>Cyclobacteriaceae</taxon>
        <taxon>Algoriphagus</taxon>
    </lineage>
</organism>
<dbReference type="EMBL" id="FOPC01000001">
    <property type="protein sequence ID" value="SFG00687.1"/>
    <property type="molecule type" value="Genomic_DNA"/>
</dbReference>
<evidence type="ECO:0000313" key="1">
    <source>
        <dbReference type="EMBL" id="SFG00687.1"/>
    </source>
</evidence>
<name>A0A1I2NG71_9BACT</name>
<dbReference type="Proteomes" id="UP000199642">
    <property type="component" value="Unassembled WGS sequence"/>
</dbReference>
<reference evidence="2" key="1">
    <citation type="submission" date="2016-10" db="EMBL/GenBank/DDBJ databases">
        <authorList>
            <person name="Varghese N."/>
            <person name="Submissions S."/>
        </authorList>
    </citation>
    <scope>NUCLEOTIDE SEQUENCE [LARGE SCALE GENOMIC DNA]</scope>
    <source>
        <strain evidence="2">DSM 19315</strain>
    </source>
</reference>
<sequence>MRAFILAVIQLIVILDAYSQEITKSVYIQDFNNVLIREVVLKIHPSDSNKRYLGYTLLVFISQDEKVKVSKLESSFGIDIQPIDEKMQENFTKNLANIDLTMFKGCLLVYPILVKMHRSLKLEDNLEEGIKSMVPLVKFEGIDCAQFQEPLIVSGRRGS</sequence>